<comment type="caution">
    <text evidence="2">The sequence shown here is derived from an EMBL/GenBank/DDBJ whole genome shotgun (WGS) entry which is preliminary data.</text>
</comment>
<reference evidence="2" key="1">
    <citation type="submission" date="2023-07" db="EMBL/GenBank/DDBJ databases">
        <authorList>
            <consortium name="AG Swart"/>
            <person name="Singh M."/>
            <person name="Singh A."/>
            <person name="Seah K."/>
            <person name="Emmerich C."/>
        </authorList>
    </citation>
    <scope>NUCLEOTIDE SEQUENCE</scope>
    <source>
        <strain evidence="2">DP1</strain>
    </source>
</reference>
<protein>
    <submittedName>
        <fullName evidence="2">Uncharacterized protein</fullName>
    </submittedName>
</protein>
<accession>A0AAD1UQL7</accession>
<gene>
    <name evidence="2" type="ORF">ECRASSUSDP1_LOCUS10892</name>
</gene>
<sequence>MSDTHNISNQTPTQEIYPGGQFFVRLFVSVFEDIEDSEPIEERRWKNYDGYHFVSRVIKSENLSKHIDPSKEFRNNLKYALSIPAHLIRSFQELVEYLCKAFGIKDHENYTIMLNEDTMLFDLSTIRQNDKIKLVRKDKLIKIAKMTKEISKCKDLMAKFTKEYLDYVQKHPFILSLPKEWKNLETVDLSASKENSEKSIASNIGDNSSRSKKLPRILQNLHQRVSVFEYDNELFYETPAFKEFMDECSNCTTREELQRKIKELSEMRGFKVVQPQGEVINQKREFKNVFHCIKAGKNRKGSSHKRTGCPFTLIYQKGPGCLTYQLTKFRGAHNHQLDDFPEDYSKIAGMGSGGLEDEFSQDYNLSKAMNIKHDESPPKELKAEDNTEDYSVDGLPSSDRISPCKSLESSLHLVKEPSDSQTNEPRTKKEELKPKLETKNTEGHNMKDIAMK</sequence>
<proteinExistence type="predicted"/>
<dbReference type="EMBL" id="CAMPGE010010742">
    <property type="protein sequence ID" value="CAI2369589.1"/>
    <property type="molecule type" value="Genomic_DNA"/>
</dbReference>
<feature type="compositionally biased region" description="Basic and acidic residues" evidence="1">
    <location>
        <begin position="425"/>
        <end position="452"/>
    </location>
</feature>
<feature type="region of interest" description="Disordered" evidence="1">
    <location>
        <begin position="370"/>
        <end position="452"/>
    </location>
</feature>
<evidence type="ECO:0000313" key="3">
    <source>
        <dbReference type="Proteomes" id="UP001295684"/>
    </source>
</evidence>
<evidence type="ECO:0000256" key="1">
    <source>
        <dbReference type="SAM" id="MobiDB-lite"/>
    </source>
</evidence>
<dbReference type="AlphaFoldDB" id="A0AAD1UQL7"/>
<evidence type="ECO:0000313" key="2">
    <source>
        <dbReference type="EMBL" id="CAI2369589.1"/>
    </source>
</evidence>
<keyword evidence="3" id="KW-1185">Reference proteome</keyword>
<feature type="compositionally biased region" description="Basic and acidic residues" evidence="1">
    <location>
        <begin position="371"/>
        <end position="385"/>
    </location>
</feature>
<organism evidence="2 3">
    <name type="scientific">Euplotes crassus</name>
    <dbReference type="NCBI Taxonomy" id="5936"/>
    <lineage>
        <taxon>Eukaryota</taxon>
        <taxon>Sar</taxon>
        <taxon>Alveolata</taxon>
        <taxon>Ciliophora</taxon>
        <taxon>Intramacronucleata</taxon>
        <taxon>Spirotrichea</taxon>
        <taxon>Hypotrichia</taxon>
        <taxon>Euplotida</taxon>
        <taxon>Euplotidae</taxon>
        <taxon>Moneuplotes</taxon>
    </lineage>
</organism>
<dbReference type="Proteomes" id="UP001295684">
    <property type="component" value="Unassembled WGS sequence"/>
</dbReference>
<name>A0AAD1UQL7_EUPCR</name>